<sequence>DHAHPRCDFKIIEAISDELITDLVLKHCGIIGKTCHASVLRRAKGAYNFAAIVSLTCGDESRDYVVRIPGPGTPSHWTSEDEYMMEREVQLITHIRKNTTAPVPDIIDYSKKLENPLGFPYVLMTALPGKNAYSIWYD</sequence>
<feature type="non-terminal residue" evidence="2">
    <location>
        <position position="138"/>
    </location>
</feature>
<protein>
    <recommendedName>
        <fullName evidence="1">Aminoglycoside phosphotransferase domain-containing protein</fullName>
    </recommendedName>
</protein>
<gene>
    <name evidence="2" type="ORF">CC86DRAFT_247899</name>
</gene>
<dbReference type="SUPFAM" id="SSF56112">
    <property type="entry name" value="Protein kinase-like (PK-like)"/>
    <property type="match status" value="1"/>
</dbReference>
<reference evidence="2" key="1">
    <citation type="journal article" date="2020" name="Stud. Mycol.">
        <title>101 Dothideomycetes genomes: a test case for predicting lifestyles and emergence of pathogens.</title>
        <authorList>
            <person name="Haridas S."/>
            <person name="Albert R."/>
            <person name="Binder M."/>
            <person name="Bloem J."/>
            <person name="Labutti K."/>
            <person name="Salamov A."/>
            <person name="Andreopoulos B."/>
            <person name="Baker S."/>
            <person name="Barry K."/>
            <person name="Bills G."/>
            <person name="Bluhm B."/>
            <person name="Cannon C."/>
            <person name="Castanera R."/>
            <person name="Culley D."/>
            <person name="Daum C."/>
            <person name="Ezra D."/>
            <person name="Gonzalez J."/>
            <person name="Henrissat B."/>
            <person name="Kuo A."/>
            <person name="Liang C."/>
            <person name="Lipzen A."/>
            <person name="Lutzoni F."/>
            <person name="Magnuson J."/>
            <person name="Mondo S."/>
            <person name="Nolan M."/>
            <person name="Ohm R."/>
            <person name="Pangilinan J."/>
            <person name="Park H.-J."/>
            <person name="Ramirez L."/>
            <person name="Alfaro M."/>
            <person name="Sun H."/>
            <person name="Tritt A."/>
            <person name="Yoshinaga Y."/>
            <person name="Zwiers L.-H."/>
            <person name="Turgeon B."/>
            <person name="Goodwin S."/>
            <person name="Spatafora J."/>
            <person name="Crous P."/>
            <person name="Grigoriev I."/>
        </authorList>
    </citation>
    <scope>NUCLEOTIDE SEQUENCE</scope>
    <source>
        <strain evidence="2">CBS 113818</strain>
    </source>
</reference>
<evidence type="ECO:0000313" key="3">
    <source>
        <dbReference type="Proteomes" id="UP000799424"/>
    </source>
</evidence>
<feature type="domain" description="Aminoglycoside phosphotransferase" evidence="1">
    <location>
        <begin position="59"/>
        <end position="134"/>
    </location>
</feature>
<dbReference type="InterPro" id="IPR051678">
    <property type="entry name" value="AGP_Transferase"/>
</dbReference>
<dbReference type="PANTHER" id="PTHR21310:SF51">
    <property type="entry name" value="AMINOGLYCOSIDE PHOSPHOTRANSFERASE DOMAIN-CONTAINING PROTEIN"/>
    <property type="match status" value="1"/>
</dbReference>
<keyword evidence="3" id="KW-1185">Reference proteome</keyword>
<dbReference type="InterPro" id="IPR002575">
    <property type="entry name" value="Aminoglycoside_PTrfase"/>
</dbReference>
<organism evidence="2 3">
    <name type="scientific">Ophiobolus disseminans</name>
    <dbReference type="NCBI Taxonomy" id="1469910"/>
    <lineage>
        <taxon>Eukaryota</taxon>
        <taxon>Fungi</taxon>
        <taxon>Dikarya</taxon>
        <taxon>Ascomycota</taxon>
        <taxon>Pezizomycotina</taxon>
        <taxon>Dothideomycetes</taxon>
        <taxon>Pleosporomycetidae</taxon>
        <taxon>Pleosporales</taxon>
        <taxon>Pleosporineae</taxon>
        <taxon>Phaeosphaeriaceae</taxon>
        <taxon>Ophiobolus</taxon>
    </lineage>
</organism>
<dbReference type="EMBL" id="MU006240">
    <property type="protein sequence ID" value="KAF2820694.1"/>
    <property type="molecule type" value="Genomic_DNA"/>
</dbReference>
<dbReference type="OrthoDB" id="10003767at2759"/>
<dbReference type="InterPro" id="IPR011009">
    <property type="entry name" value="Kinase-like_dom_sf"/>
</dbReference>
<proteinExistence type="predicted"/>
<dbReference type="Proteomes" id="UP000799424">
    <property type="component" value="Unassembled WGS sequence"/>
</dbReference>
<evidence type="ECO:0000313" key="2">
    <source>
        <dbReference type="EMBL" id="KAF2820694.1"/>
    </source>
</evidence>
<dbReference type="Gene3D" id="3.30.200.20">
    <property type="entry name" value="Phosphorylase Kinase, domain 1"/>
    <property type="match status" value="1"/>
</dbReference>
<feature type="non-terminal residue" evidence="2">
    <location>
        <position position="1"/>
    </location>
</feature>
<dbReference type="AlphaFoldDB" id="A0A6A6ZK33"/>
<accession>A0A6A6ZK33</accession>
<name>A0A6A6ZK33_9PLEO</name>
<evidence type="ECO:0000259" key="1">
    <source>
        <dbReference type="Pfam" id="PF01636"/>
    </source>
</evidence>
<dbReference type="PANTHER" id="PTHR21310">
    <property type="entry name" value="AMINOGLYCOSIDE PHOSPHOTRANSFERASE-RELATED-RELATED"/>
    <property type="match status" value="1"/>
</dbReference>
<dbReference type="Pfam" id="PF01636">
    <property type="entry name" value="APH"/>
    <property type="match status" value="1"/>
</dbReference>